<dbReference type="STRING" id="1408254.T458_18700"/>
<keyword evidence="4 7" id="KW-0812">Transmembrane</keyword>
<evidence type="ECO:0000256" key="5">
    <source>
        <dbReference type="ARBA" id="ARBA00022989"/>
    </source>
</evidence>
<dbReference type="CDD" id="cd06261">
    <property type="entry name" value="TM_PBP2"/>
    <property type="match status" value="1"/>
</dbReference>
<keyword evidence="2 7" id="KW-0813">Transport</keyword>
<dbReference type="RefSeq" id="WP_023557585.1">
    <property type="nucleotide sequence ID" value="NZ_KI629785.1"/>
</dbReference>
<evidence type="ECO:0000313" key="9">
    <source>
        <dbReference type="EMBL" id="EST52959.1"/>
    </source>
</evidence>
<dbReference type="NCBIfam" id="NF045476">
    <property type="entry name" value="Opp4C"/>
    <property type="match status" value="1"/>
</dbReference>
<dbReference type="HOGENOM" id="CLU_028518_1_1_9"/>
<evidence type="ECO:0000256" key="6">
    <source>
        <dbReference type="ARBA" id="ARBA00023136"/>
    </source>
</evidence>
<dbReference type="GO" id="GO:0055085">
    <property type="term" value="P:transmembrane transport"/>
    <property type="evidence" value="ECO:0007669"/>
    <property type="project" value="InterPro"/>
</dbReference>
<dbReference type="GO" id="GO:0005886">
    <property type="term" value="C:plasma membrane"/>
    <property type="evidence" value="ECO:0007669"/>
    <property type="project" value="UniProtKB-SubCell"/>
</dbReference>
<feature type="transmembrane region" description="Helical" evidence="7">
    <location>
        <begin position="139"/>
        <end position="160"/>
    </location>
</feature>
<comment type="similarity">
    <text evidence="7">Belongs to the binding-protein-dependent transport system permease family.</text>
</comment>
<dbReference type="InterPro" id="IPR035906">
    <property type="entry name" value="MetI-like_sf"/>
</dbReference>
<dbReference type="PROSITE" id="PS50928">
    <property type="entry name" value="ABC_TM1"/>
    <property type="match status" value="1"/>
</dbReference>
<dbReference type="Proteomes" id="UP000017973">
    <property type="component" value="Unassembled WGS sequence"/>
</dbReference>
<dbReference type="AlphaFoldDB" id="V6M2X5"/>
<dbReference type="InterPro" id="IPR025966">
    <property type="entry name" value="OppC_N"/>
</dbReference>
<sequence>MSQHADLASNPAVPEPLSSLKKDSIVAEAWKRFKKNKLAMVGAVILCLLVLAAVFAPLISPYDPYSSVKNQAGMLNVMAPPSGEHWLGTDSLGRDIVSRLIYGGRISLSVALVAVAISTCIGVLLGLLAGYYGKWVDAIIMRITDIVICFPVLFLVISVSTMLTPSIYNVMIIIGLVSWTTMTRLVRGEVLRIREMEYVEAVRALGQNNLVIVFKHVLPNIMAPITVQATLQTAEAILTESALSFLGVGVQQPIPSWGNMLQDATSIMVLQFKPWIWAPPGIAILLTILSINLVGDGLRDALDPKTKN</sequence>
<evidence type="ECO:0000259" key="8">
    <source>
        <dbReference type="PROSITE" id="PS50928"/>
    </source>
</evidence>
<evidence type="ECO:0000256" key="4">
    <source>
        <dbReference type="ARBA" id="ARBA00022692"/>
    </source>
</evidence>
<evidence type="ECO:0000256" key="3">
    <source>
        <dbReference type="ARBA" id="ARBA00022475"/>
    </source>
</evidence>
<feature type="domain" description="ABC transmembrane type-1" evidence="8">
    <location>
        <begin position="104"/>
        <end position="295"/>
    </location>
</feature>
<dbReference type="InterPro" id="IPR053523">
    <property type="entry name" value="Oligopeptide_permease_AppC"/>
</dbReference>
<dbReference type="Pfam" id="PF12911">
    <property type="entry name" value="OppC_N"/>
    <property type="match status" value="1"/>
</dbReference>
<dbReference type="SUPFAM" id="SSF161098">
    <property type="entry name" value="MetI-like"/>
    <property type="match status" value="1"/>
</dbReference>
<reference evidence="9 10" key="1">
    <citation type="journal article" date="2014" name="Genome Announc.">
        <title>Draft Genome Sequence of Brevibacillus panacihumi Strain W25, a Halotolerant Hydrocarbon-Degrading Bacterium.</title>
        <authorList>
            <person name="Wang X."/>
            <person name="Jin D."/>
            <person name="Zhou L."/>
            <person name="Wu L."/>
            <person name="An W."/>
            <person name="Chen Y."/>
            <person name="Zhao L."/>
        </authorList>
    </citation>
    <scope>NUCLEOTIDE SEQUENCE [LARGE SCALE GENOMIC DNA]</scope>
    <source>
        <strain evidence="9 10">W25</strain>
    </source>
</reference>
<evidence type="ECO:0000256" key="1">
    <source>
        <dbReference type="ARBA" id="ARBA00004651"/>
    </source>
</evidence>
<dbReference type="Gene3D" id="1.10.3720.10">
    <property type="entry name" value="MetI-like"/>
    <property type="match status" value="1"/>
</dbReference>
<proteinExistence type="inferred from homology"/>
<protein>
    <submittedName>
        <fullName evidence="9">Peptide ABC transporter permease</fullName>
    </submittedName>
</protein>
<dbReference type="InterPro" id="IPR000515">
    <property type="entry name" value="MetI-like"/>
</dbReference>
<evidence type="ECO:0000256" key="7">
    <source>
        <dbReference type="RuleBase" id="RU363032"/>
    </source>
</evidence>
<organism evidence="9 10">
    <name type="scientific">Brevibacillus panacihumi W25</name>
    <dbReference type="NCBI Taxonomy" id="1408254"/>
    <lineage>
        <taxon>Bacteria</taxon>
        <taxon>Bacillati</taxon>
        <taxon>Bacillota</taxon>
        <taxon>Bacilli</taxon>
        <taxon>Bacillales</taxon>
        <taxon>Paenibacillaceae</taxon>
        <taxon>Brevibacillus</taxon>
    </lineage>
</organism>
<evidence type="ECO:0000313" key="10">
    <source>
        <dbReference type="Proteomes" id="UP000017973"/>
    </source>
</evidence>
<dbReference type="InterPro" id="IPR050366">
    <property type="entry name" value="BP-dependent_transpt_permease"/>
</dbReference>
<keyword evidence="6 7" id="KW-0472">Membrane</keyword>
<feature type="transmembrane region" description="Helical" evidence="7">
    <location>
        <begin position="275"/>
        <end position="295"/>
    </location>
</feature>
<dbReference type="EMBL" id="AYJU01000017">
    <property type="protein sequence ID" value="EST52959.1"/>
    <property type="molecule type" value="Genomic_DNA"/>
</dbReference>
<feature type="transmembrane region" description="Helical" evidence="7">
    <location>
        <begin position="166"/>
        <end position="186"/>
    </location>
</feature>
<keyword evidence="3" id="KW-1003">Cell membrane</keyword>
<feature type="transmembrane region" description="Helical" evidence="7">
    <location>
        <begin position="38"/>
        <end position="59"/>
    </location>
</feature>
<comment type="caution">
    <text evidence="9">The sequence shown here is derived from an EMBL/GenBank/DDBJ whole genome shotgun (WGS) entry which is preliminary data.</text>
</comment>
<evidence type="ECO:0000256" key="2">
    <source>
        <dbReference type="ARBA" id="ARBA00022448"/>
    </source>
</evidence>
<name>V6M2X5_9BACL</name>
<gene>
    <name evidence="9" type="ORF">T458_18700</name>
</gene>
<accession>V6M2X5</accession>
<dbReference type="PATRIC" id="fig|1408254.3.peg.3688"/>
<keyword evidence="5 7" id="KW-1133">Transmembrane helix</keyword>
<dbReference type="Pfam" id="PF00528">
    <property type="entry name" value="BPD_transp_1"/>
    <property type="match status" value="1"/>
</dbReference>
<dbReference type="PANTHER" id="PTHR43386:SF1">
    <property type="entry name" value="D,D-DIPEPTIDE TRANSPORT SYSTEM PERMEASE PROTEIN DDPC-RELATED"/>
    <property type="match status" value="1"/>
</dbReference>
<dbReference type="eggNOG" id="COG1173">
    <property type="taxonomic scope" value="Bacteria"/>
</dbReference>
<comment type="subcellular location">
    <subcellularLocation>
        <location evidence="1 7">Cell membrane</location>
        <topology evidence="1 7">Multi-pass membrane protein</topology>
    </subcellularLocation>
</comment>
<dbReference type="PANTHER" id="PTHR43386">
    <property type="entry name" value="OLIGOPEPTIDE TRANSPORT SYSTEM PERMEASE PROTEIN APPC"/>
    <property type="match status" value="1"/>
</dbReference>
<keyword evidence="10" id="KW-1185">Reference proteome</keyword>
<feature type="transmembrane region" description="Helical" evidence="7">
    <location>
        <begin position="106"/>
        <end position="132"/>
    </location>
</feature>